<organism evidence="2 3">
    <name type="scientific">Citricoccus zhacaiensis</name>
    <dbReference type="NCBI Taxonomy" id="489142"/>
    <lineage>
        <taxon>Bacteria</taxon>
        <taxon>Bacillati</taxon>
        <taxon>Actinomycetota</taxon>
        <taxon>Actinomycetes</taxon>
        <taxon>Micrococcales</taxon>
        <taxon>Micrococcaceae</taxon>
        <taxon>Citricoccus</taxon>
    </lineage>
</organism>
<feature type="region of interest" description="Disordered" evidence="1">
    <location>
        <begin position="323"/>
        <end position="391"/>
    </location>
</feature>
<protein>
    <recommendedName>
        <fullName evidence="4">DUF4192 family protein</fullName>
    </recommendedName>
</protein>
<dbReference type="RefSeq" id="WP_188806877.1">
    <property type="nucleotide sequence ID" value="NZ_BAAAOU010000010.1"/>
</dbReference>
<name>A0ABQ2MA82_9MICC</name>
<accession>A0ABQ2MA82</accession>
<dbReference type="Pfam" id="PF13830">
    <property type="entry name" value="DUF4192"/>
    <property type="match status" value="1"/>
</dbReference>
<dbReference type="InterPro" id="IPR025447">
    <property type="entry name" value="DUF4192"/>
</dbReference>
<reference evidence="3" key="1">
    <citation type="journal article" date="2019" name="Int. J. Syst. Evol. Microbiol.">
        <title>The Global Catalogue of Microorganisms (GCM) 10K type strain sequencing project: providing services to taxonomists for standard genome sequencing and annotation.</title>
        <authorList>
            <consortium name="The Broad Institute Genomics Platform"/>
            <consortium name="The Broad Institute Genome Sequencing Center for Infectious Disease"/>
            <person name="Wu L."/>
            <person name="Ma J."/>
        </authorList>
    </citation>
    <scope>NUCLEOTIDE SEQUENCE [LARGE SCALE GENOMIC DNA]</scope>
    <source>
        <strain evidence="3">CGMCC 1.7064</strain>
    </source>
</reference>
<keyword evidence="3" id="KW-1185">Reference proteome</keyword>
<dbReference type="EMBL" id="BMLQ01000010">
    <property type="protein sequence ID" value="GGO48711.1"/>
    <property type="molecule type" value="Genomic_DNA"/>
</dbReference>
<evidence type="ECO:0008006" key="4">
    <source>
        <dbReference type="Google" id="ProtNLM"/>
    </source>
</evidence>
<proteinExistence type="predicted"/>
<sequence>MAEDKPTVRITTPTALAGAVPNMVGYQPADNQVAVLGFHDSDYVGVAVHTWTAELGDGPAHAAEVAQHITGGFGDRADRYLAIGYGPEGPERALLFQDAFTRHTEQPPRAWAVHNDRLQVFSAGHGWSLETDLKATAATEYAMVTGQQPAHSRQELARHYAPVPEDQQATLHPDTAERFNSMQPSAQYEWASQALTEGAASKTGLTDEQVALIAHATATSEHIRDNLLADVIGDNVKADRLVDAFRRCDDARRPDLADLAAAGQYITRGSPVGIEAVARHTTGALGRLADKAAFQGLDPQPLIDSINRTELRDRLAMADRHHYRSHVMSRSPLLPNPDPRAPSRPTPGAGHQRKQGPRGLDGHGTLSQRSAPSMHVTEDYWSPTHTSAGLV</sequence>
<dbReference type="Proteomes" id="UP000642509">
    <property type="component" value="Unassembled WGS sequence"/>
</dbReference>
<evidence type="ECO:0000313" key="3">
    <source>
        <dbReference type="Proteomes" id="UP000642509"/>
    </source>
</evidence>
<comment type="caution">
    <text evidence="2">The sequence shown here is derived from an EMBL/GenBank/DDBJ whole genome shotgun (WGS) entry which is preliminary data.</text>
</comment>
<gene>
    <name evidence="2" type="ORF">GCM10010977_28930</name>
</gene>
<evidence type="ECO:0000256" key="1">
    <source>
        <dbReference type="SAM" id="MobiDB-lite"/>
    </source>
</evidence>
<feature type="compositionally biased region" description="Pro residues" evidence="1">
    <location>
        <begin position="334"/>
        <end position="345"/>
    </location>
</feature>
<evidence type="ECO:0000313" key="2">
    <source>
        <dbReference type="EMBL" id="GGO48711.1"/>
    </source>
</evidence>